<keyword evidence="3" id="KW-1185">Reference proteome</keyword>
<feature type="region of interest" description="Disordered" evidence="1">
    <location>
        <begin position="76"/>
        <end position="120"/>
    </location>
</feature>
<proteinExistence type="predicted"/>
<evidence type="ECO:0000256" key="1">
    <source>
        <dbReference type="SAM" id="MobiDB-lite"/>
    </source>
</evidence>
<organism evidence="2 3">
    <name type="scientific">Rhynchosporium secalis</name>
    <name type="common">Barley scald fungus</name>
    <dbReference type="NCBI Taxonomy" id="38038"/>
    <lineage>
        <taxon>Eukaryota</taxon>
        <taxon>Fungi</taxon>
        <taxon>Dikarya</taxon>
        <taxon>Ascomycota</taxon>
        <taxon>Pezizomycotina</taxon>
        <taxon>Leotiomycetes</taxon>
        <taxon>Helotiales</taxon>
        <taxon>Ploettnerulaceae</taxon>
        <taxon>Rhynchosporium</taxon>
    </lineage>
</organism>
<reference evidence="3" key="1">
    <citation type="submission" date="2016-03" db="EMBL/GenBank/DDBJ databases">
        <authorList>
            <person name="Guldener U."/>
        </authorList>
    </citation>
    <scope>NUCLEOTIDE SEQUENCE [LARGE SCALE GENOMIC DNA]</scope>
</reference>
<dbReference type="Proteomes" id="UP000177625">
    <property type="component" value="Unassembled WGS sequence"/>
</dbReference>
<evidence type="ECO:0000313" key="2">
    <source>
        <dbReference type="EMBL" id="CZT43869.1"/>
    </source>
</evidence>
<accession>A0A1E1M437</accession>
<evidence type="ECO:0000313" key="3">
    <source>
        <dbReference type="Proteomes" id="UP000177625"/>
    </source>
</evidence>
<protein>
    <submittedName>
        <fullName evidence="2">Uncharacterized protein</fullName>
    </submittedName>
</protein>
<dbReference type="AlphaFoldDB" id="A0A1E1M437"/>
<dbReference type="EMBL" id="FJVC01000152">
    <property type="protein sequence ID" value="CZT43869.1"/>
    <property type="molecule type" value="Genomic_DNA"/>
</dbReference>
<gene>
    <name evidence="2" type="ORF">RSE6_03972</name>
</gene>
<sequence>MEGTGRQARFDGDGDGDNDGDVDLPSPEIGRNQRHRQTGARPALASPCAGTGNTNDIWYLGIYSYSTVAYVYVNQPFGDPGDRKSLMNREAYLPTPAGSRDRSEKEPAPSPYHRRPWSHS</sequence>
<feature type="compositionally biased region" description="Acidic residues" evidence="1">
    <location>
        <begin position="13"/>
        <end position="22"/>
    </location>
</feature>
<name>A0A1E1M437_RHYSE</name>
<feature type="region of interest" description="Disordered" evidence="1">
    <location>
        <begin position="1"/>
        <end position="48"/>
    </location>
</feature>